<sequence>MQDNSVAKLDTITFGAGCFWCVEAVYQRVKGVQSVTSGYMGGKIKDPTYREVCSGLTGHAEVCQITYDPNVVTFETLLEVFWQTHDPTTLNRQGADVGTQYRSAIFFSSEAQKQAAENWKRNLNEKHVFPNPIVTEISAASVFYPAEDYHQDYFNQNGTEPYCQIVIKPKMDKFLKAFKDKLN</sequence>
<evidence type="ECO:0000313" key="6">
    <source>
        <dbReference type="EMBL" id="MFD3394228.1"/>
    </source>
</evidence>
<dbReference type="InterPro" id="IPR036509">
    <property type="entry name" value="Met_Sox_Rdtase_MsrA_sf"/>
</dbReference>
<dbReference type="Proteomes" id="UP001598138">
    <property type="component" value="Unassembled WGS sequence"/>
</dbReference>
<dbReference type="Gene3D" id="3.30.1060.10">
    <property type="entry name" value="Peptide methionine sulphoxide reductase MsrA"/>
    <property type="match status" value="1"/>
</dbReference>
<name>A0ABW6DEG3_9BACT</name>
<dbReference type="EC" id="1.8.4.11" evidence="4"/>
<evidence type="ECO:0000256" key="1">
    <source>
        <dbReference type="ARBA" id="ARBA00023002"/>
    </source>
</evidence>
<dbReference type="RefSeq" id="WP_377983523.1">
    <property type="nucleotide sequence ID" value="NZ_JBBKXZ010000002.1"/>
</dbReference>
<dbReference type="EMBL" id="JBBKXZ010000002">
    <property type="protein sequence ID" value="MFD3394228.1"/>
    <property type="molecule type" value="Genomic_DNA"/>
</dbReference>
<comment type="caution">
    <text evidence="6">The sequence shown here is derived from an EMBL/GenBank/DDBJ whole genome shotgun (WGS) entry which is preliminary data.</text>
</comment>
<protein>
    <recommendedName>
        <fullName evidence="4">Peptide methionine sulfoxide reductase MsrA</fullName>
        <shortName evidence="4">Protein-methionine-S-oxide reductase</shortName>
        <ecNumber evidence="4">1.8.4.11</ecNumber>
    </recommendedName>
    <alternativeName>
        <fullName evidence="4">Peptide-methionine (S)-S-oxide reductase</fullName>
        <shortName evidence="4">Peptide Met(O) reductase</shortName>
    </alternativeName>
</protein>
<accession>A0ABW6DEG3</accession>
<dbReference type="NCBIfam" id="TIGR00401">
    <property type="entry name" value="msrA"/>
    <property type="match status" value="1"/>
</dbReference>
<dbReference type="PANTHER" id="PTHR43774">
    <property type="entry name" value="PEPTIDE METHIONINE SULFOXIDE REDUCTASE"/>
    <property type="match status" value="1"/>
</dbReference>
<dbReference type="InterPro" id="IPR002569">
    <property type="entry name" value="Met_Sox_Rdtase_MsrA_dom"/>
</dbReference>
<evidence type="ECO:0000256" key="2">
    <source>
        <dbReference type="ARBA" id="ARBA00047806"/>
    </source>
</evidence>
<feature type="domain" description="Peptide methionine sulphoxide reductase MsrA" evidence="5">
    <location>
        <begin position="11"/>
        <end position="164"/>
    </location>
</feature>
<dbReference type="GO" id="GO:0008113">
    <property type="term" value="F:peptide-methionine (S)-S-oxide reductase activity"/>
    <property type="evidence" value="ECO:0007669"/>
    <property type="project" value="UniProtKB-EC"/>
</dbReference>
<evidence type="ECO:0000259" key="5">
    <source>
        <dbReference type="Pfam" id="PF01625"/>
    </source>
</evidence>
<reference evidence="6 7" key="1">
    <citation type="submission" date="2024-03" db="EMBL/GenBank/DDBJ databases">
        <title>Aquirufa genome sequencing.</title>
        <authorList>
            <person name="Pitt A."/>
            <person name="Hahn M.W."/>
        </authorList>
    </citation>
    <scope>NUCLEOTIDE SEQUENCE [LARGE SCALE GENOMIC DNA]</scope>
    <source>
        <strain evidence="6 7">OSTEICH-129V</strain>
    </source>
</reference>
<comment type="similarity">
    <text evidence="4">Belongs to the MsrA Met sulfoxide reductase family.</text>
</comment>
<dbReference type="SUPFAM" id="SSF55068">
    <property type="entry name" value="Peptide methionine sulfoxide reductase"/>
    <property type="match status" value="1"/>
</dbReference>
<comment type="function">
    <text evidence="4">Has an important function as a repair enzyme for proteins that have been inactivated by oxidation. Catalyzes the reversible oxidation-reduction of methionine sulfoxide in proteins to methionine.</text>
</comment>
<gene>
    <name evidence="4 6" type="primary">msrA</name>
    <name evidence="6" type="ORF">U0R10_06320</name>
</gene>
<organism evidence="6 7">
    <name type="scientific">Aquirufa avitistagni</name>
    <dbReference type="NCBI Taxonomy" id="3104728"/>
    <lineage>
        <taxon>Bacteria</taxon>
        <taxon>Pseudomonadati</taxon>
        <taxon>Bacteroidota</taxon>
        <taxon>Cytophagia</taxon>
        <taxon>Cytophagales</taxon>
        <taxon>Flectobacillaceae</taxon>
        <taxon>Aquirufa</taxon>
    </lineage>
</organism>
<keyword evidence="7" id="KW-1185">Reference proteome</keyword>
<proteinExistence type="inferred from homology"/>
<dbReference type="HAMAP" id="MF_01401">
    <property type="entry name" value="MsrA"/>
    <property type="match status" value="1"/>
</dbReference>
<evidence type="ECO:0000313" key="7">
    <source>
        <dbReference type="Proteomes" id="UP001598138"/>
    </source>
</evidence>
<keyword evidence="1 4" id="KW-0560">Oxidoreductase</keyword>
<dbReference type="PANTHER" id="PTHR43774:SF1">
    <property type="entry name" value="PEPTIDE METHIONINE SULFOXIDE REDUCTASE MSRA 2"/>
    <property type="match status" value="1"/>
</dbReference>
<evidence type="ECO:0000256" key="3">
    <source>
        <dbReference type="ARBA" id="ARBA00048782"/>
    </source>
</evidence>
<dbReference type="Pfam" id="PF01625">
    <property type="entry name" value="PMSR"/>
    <property type="match status" value="1"/>
</dbReference>
<comment type="catalytic activity">
    <reaction evidence="2 4">
        <text>L-methionyl-[protein] + [thioredoxin]-disulfide + H2O = L-methionyl-(S)-S-oxide-[protein] + [thioredoxin]-dithiol</text>
        <dbReference type="Rhea" id="RHEA:14217"/>
        <dbReference type="Rhea" id="RHEA-COMP:10698"/>
        <dbReference type="Rhea" id="RHEA-COMP:10700"/>
        <dbReference type="Rhea" id="RHEA-COMP:12313"/>
        <dbReference type="Rhea" id="RHEA-COMP:12315"/>
        <dbReference type="ChEBI" id="CHEBI:15377"/>
        <dbReference type="ChEBI" id="CHEBI:16044"/>
        <dbReference type="ChEBI" id="CHEBI:29950"/>
        <dbReference type="ChEBI" id="CHEBI:44120"/>
        <dbReference type="ChEBI" id="CHEBI:50058"/>
        <dbReference type="EC" id="1.8.4.11"/>
    </reaction>
</comment>
<feature type="active site" evidence="4">
    <location>
        <position position="18"/>
    </location>
</feature>
<comment type="catalytic activity">
    <reaction evidence="3 4">
        <text>[thioredoxin]-disulfide + L-methionine + H2O = L-methionine (S)-S-oxide + [thioredoxin]-dithiol</text>
        <dbReference type="Rhea" id="RHEA:19993"/>
        <dbReference type="Rhea" id="RHEA-COMP:10698"/>
        <dbReference type="Rhea" id="RHEA-COMP:10700"/>
        <dbReference type="ChEBI" id="CHEBI:15377"/>
        <dbReference type="ChEBI" id="CHEBI:29950"/>
        <dbReference type="ChEBI" id="CHEBI:50058"/>
        <dbReference type="ChEBI" id="CHEBI:57844"/>
        <dbReference type="ChEBI" id="CHEBI:58772"/>
        <dbReference type="EC" id="1.8.4.11"/>
    </reaction>
</comment>
<evidence type="ECO:0000256" key="4">
    <source>
        <dbReference type="HAMAP-Rule" id="MF_01401"/>
    </source>
</evidence>